<accession>A0ABU4PG61</accession>
<keyword evidence="1" id="KW-0812">Transmembrane</keyword>
<dbReference type="InterPro" id="IPR011723">
    <property type="entry name" value="Znf/thioredoxin_put"/>
</dbReference>
<keyword evidence="1" id="KW-1133">Transmembrane helix</keyword>
<gene>
    <name evidence="3" type="ORF">SIL82_01595</name>
</gene>
<organism evidence="3 4">
    <name type="scientific">Sphingomonas echinoides</name>
    <dbReference type="NCBI Taxonomy" id="59803"/>
    <lineage>
        <taxon>Bacteria</taxon>
        <taxon>Pseudomonadati</taxon>
        <taxon>Pseudomonadota</taxon>
        <taxon>Alphaproteobacteria</taxon>
        <taxon>Sphingomonadales</taxon>
        <taxon>Sphingomonadaceae</taxon>
        <taxon>Sphingomonas</taxon>
    </lineage>
</organism>
<dbReference type="NCBIfam" id="TIGR02098">
    <property type="entry name" value="MJ0042_CXXC"/>
    <property type="match status" value="1"/>
</dbReference>
<comment type="caution">
    <text evidence="3">The sequence shown here is derived from an EMBL/GenBank/DDBJ whole genome shotgun (WGS) entry which is preliminary data.</text>
</comment>
<dbReference type="Pfam" id="PF13717">
    <property type="entry name" value="Zn_ribbon_4"/>
    <property type="match status" value="1"/>
</dbReference>
<dbReference type="RefSeq" id="WP_010405881.1">
    <property type="nucleotide sequence ID" value="NZ_JAWXXV010000001.1"/>
</dbReference>
<dbReference type="EMBL" id="JAWXXV010000001">
    <property type="protein sequence ID" value="MDX5982939.1"/>
    <property type="molecule type" value="Genomic_DNA"/>
</dbReference>
<evidence type="ECO:0000313" key="4">
    <source>
        <dbReference type="Proteomes" id="UP001279660"/>
    </source>
</evidence>
<name>A0ABU4PG61_9SPHN</name>
<evidence type="ECO:0000259" key="2">
    <source>
        <dbReference type="Pfam" id="PF13717"/>
    </source>
</evidence>
<feature type="transmembrane region" description="Helical" evidence="1">
    <location>
        <begin position="108"/>
        <end position="128"/>
    </location>
</feature>
<keyword evidence="1" id="KW-0472">Membrane</keyword>
<feature type="domain" description="Zinc finger/thioredoxin putative" evidence="2">
    <location>
        <begin position="1"/>
        <end position="36"/>
    </location>
</feature>
<protein>
    <submittedName>
        <fullName evidence="3">MJ0042-type zinc finger domain-containing protein</fullName>
    </submittedName>
</protein>
<evidence type="ECO:0000313" key="3">
    <source>
        <dbReference type="EMBL" id="MDX5982939.1"/>
    </source>
</evidence>
<proteinExistence type="predicted"/>
<evidence type="ECO:0000256" key="1">
    <source>
        <dbReference type="SAM" id="Phobius"/>
    </source>
</evidence>
<reference evidence="3 4" key="1">
    <citation type="submission" date="2023-11" db="EMBL/GenBank/DDBJ databases">
        <title>MicrobeMod: A computational toolkit for identifying prokaryotic methylation and restriction-modification with nanopore sequencing.</title>
        <authorList>
            <person name="Crits-Christoph A."/>
            <person name="Kang S.C."/>
            <person name="Lee H."/>
            <person name="Ostrov N."/>
        </authorList>
    </citation>
    <scope>NUCLEOTIDE SEQUENCE [LARGE SCALE GENOMIC DNA]</scope>
    <source>
        <strain evidence="3 4">ATCC 14820</strain>
    </source>
</reference>
<keyword evidence="4" id="KW-1185">Reference proteome</keyword>
<sequence length="240" mass="25595">MILECTECHTRYLVPDSAIGADGRTVRCASCKHSWFQAGAPVLDLVARAEAAPIAPPPVAARTEAAVETPPEPVSAPAASAATASYDDYDAFAHEPPFRPRRNPARRWTVAAIAAGIAMLAAAALVFYSDLPGLAGQLFRPATGTPLKIVSKPVDQHTFNGNEIFAVSGIVLNPTDTRQPIPDIRADLRDAQKRIVFSWIIRPEATTLPPKGQVQFNSAQVNVPVNAQELVLSFSGEAAH</sequence>
<dbReference type="Proteomes" id="UP001279660">
    <property type="component" value="Unassembled WGS sequence"/>
</dbReference>